<gene>
    <name evidence="3" type="ordered locus">DvMF_0301</name>
</gene>
<dbReference type="EMBL" id="CP001197">
    <property type="protein sequence ID" value="ACL07258.1"/>
    <property type="molecule type" value="Genomic_DNA"/>
</dbReference>
<dbReference type="InterPro" id="IPR001638">
    <property type="entry name" value="Solute-binding_3/MltF_N"/>
</dbReference>
<evidence type="ECO:0000313" key="3">
    <source>
        <dbReference type="EMBL" id="ACL07258.1"/>
    </source>
</evidence>
<dbReference type="SUPFAM" id="SSF53850">
    <property type="entry name" value="Periplasmic binding protein-like II"/>
    <property type="match status" value="1"/>
</dbReference>
<dbReference type="OrthoDB" id="5447372at2"/>
<dbReference type="PANTHER" id="PTHR35936">
    <property type="entry name" value="MEMBRANE-BOUND LYTIC MUREIN TRANSGLYCOSYLASE F"/>
    <property type="match status" value="1"/>
</dbReference>
<keyword evidence="1" id="KW-0732">Signal</keyword>
<proteinExistence type="predicted"/>
<dbReference type="PROSITE" id="PS51257">
    <property type="entry name" value="PROKAR_LIPOPROTEIN"/>
    <property type="match status" value="1"/>
</dbReference>
<sequence length="288" mass="32103">MRRGMSVRTTHRIPRYRRAQHDLYVLCAACAAVACAVLLAYSVRPALADGPSPQTLVAVSDEWAPRIMPGPDGSADGICPMVLRQVAEDMGLEVEFGFMPKPRRQMAFRRGEINVVPCVSPMWEGVLSDVAVHSEPFMMATEMVLVPAGTKGVFRTVRDFAGMRMGTIGGYVYHDGFDEAFETGMLRREDAYTVHQNLQKMRAGRIDAMIVDDYEAAYWMHKAGWAETDFRVAYVFADPAPITVMLHASLREFLPRINASLARMRTNGTLRALFAEYGPQKLAAHLAR</sequence>
<protein>
    <submittedName>
        <fullName evidence="3">Extracellular solute-binding protein family 3</fullName>
    </submittedName>
</protein>
<dbReference type="SMART" id="SM00062">
    <property type="entry name" value="PBPb"/>
    <property type="match status" value="1"/>
</dbReference>
<dbReference type="KEGG" id="dvm:DvMF_0301"/>
<dbReference type="eggNOG" id="COG0834">
    <property type="taxonomic scope" value="Bacteria"/>
</dbReference>
<accession>B8DPH1</accession>
<evidence type="ECO:0000259" key="2">
    <source>
        <dbReference type="SMART" id="SM00062"/>
    </source>
</evidence>
<dbReference type="HOGENOM" id="CLU_965521_0_0_7"/>
<organism evidence="3">
    <name type="scientific">Nitratidesulfovibrio vulgaris (strain DSM 19637 / Miyazaki F)</name>
    <name type="common">Desulfovibrio vulgaris</name>
    <dbReference type="NCBI Taxonomy" id="883"/>
    <lineage>
        <taxon>Bacteria</taxon>
        <taxon>Pseudomonadati</taxon>
        <taxon>Thermodesulfobacteriota</taxon>
        <taxon>Desulfovibrionia</taxon>
        <taxon>Desulfovibrionales</taxon>
        <taxon>Desulfovibrionaceae</taxon>
        <taxon>Nitratidesulfovibrio</taxon>
    </lineage>
</organism>
<feature type="domain" description="Solute-binding protein family 3/N-terminal" evidence="2">
    <location>
        <begin position="54"/>
        <end position="281"/>
    </location>
</feature>
<evidence type="ECO:0000256" key="1">
    <source>
        <dbReference type="ARBA" id="ARBA00022729"/>
    </source>
</evidence>
<dbReference type="STRING" id="883.DvMF_0301"/>
<name>B8DPH1_NITV9</name>
<reference evidence="3" key="1">
    <citation type="submission" date="2008-10" db="EMBL/GenBank/DDBJ databases">
        <title>Complete sequence of Desulfovibrio vulgaris str. 'Miyazaki F'.</title>
        <authorList>
            <person name="Lucas S."/>
            <person name="Copeland A."/>
            <person name="Lapidus A."/>
            <person name="Glavina del Rio T."/>
            <person name="Dalin E."/>
            <person name="Tice H."/>
            <person name="Bruce D."/>
            <person name="Goodwin L."/>
            <person name="Pitluck S."/>
            <person name="Sims D."/>
            <person name="Brettin T."/>
            <person name="Detter J.C."/>
            <person name="Han C."/>
            <person name="Larimer F."/>
            <person name="Land M."/>
            <person name="Hauser L."/>
            <person name="Kyrpides N."/>
            <person name="Mikhailova N."/>
            <person name="Hazen T.C."/>
            <person name="Richardson P."/>
        </authorList>
    </citation>
    <scope>NUCLEOTIDE SEQUENCE</scope>
    <source>
        <strain evidence="3">Miyazaki F</strain>
    </source>
</reference>
<dbReference type="PANTHER" id="PTHR35936:SF25">
    <property type="entry name" value="ABC TRANSPORTER SUBSTRATE-BINDING PROTEIN"/>
    <property type="match status" value="1"/>
</dbReference>
<dbReference type="Gene3D" id="3.40.190.10">
    <property type="entry name" value="Periplasmic binding protein-like II"/>
    <property type="match status" value="2"/>
</dbReference>
<dbReference type="AlphaFoldDB" id="B8DPH1"/>
<dbReference type="Pfam" id="PF00497">
    <property type="entry name" value="SBP_bac_3"/>
    <property type="match status" value="1"/>
</dbReference>